<keyword evidence="2" id="KW-0012">Acyltransferase</keyword>
<dbReference type="PANTHER" id="PTHR43877">
    <property type="entry name" value="AMINOALKYLPHOSPHONATE N-ACETYLTRANSFERASE-RELATED-RELATED"/>
    <property type="match status" value="1"/>
</dbReference>
<protein>
    <submittedName>
        <fullName evidence="4">GNAT family N-acetyltransferase</fullName>
    </submittedName>
</protein>
<reference evidence="4 5" key="1">
    <citation type="submission" date="2022-06" db="EMBL/GenBank/DDBJ databases">
        <title>Haloarcula sp. a new haloarchaeum isolate from saline soil.</title>
        <authorList>
            <person name="Strakova D."/>
            <person name="Galisteo C."/>
            <person name="Sanchez-Porro C."/>
            <person name="Ventosa A."/>
        </authorList>
    </citation>
    <scope>NUCLEOTIDE SEQUENCE [LARGE SCALE GENOMIC DNA]</scope>
    <source>
        <strain evidence="4 5">S1CR25-12</strain>
    </source>
</reference>
<name>A0ABU2F873_9EURY</name>
<dbReference type="RefSeq" id="WP_310918010.1">
    <property type="nucleotide sequence ID" value="NZ_JAMQON010000001.1"/>
</dbReference>
<dbReference type="PROSITE" id="PS51186">
    <property type="entry name" value="GNAT"/>
    <property type="match status" value="1"/>
</dbReference>
<dbReference type="SUPFAM" id="SSF55729">
    <property type="entry name" value="Acyl-CoA N-acyltransferases (Nat)"/>
    <property type="match status" value="1"/>
</dbReference>
<proteinExistence type="predicted"/>
<dbReference type="Pfam" id="PF00583">
    <property type="entry name" value="Acetyltransf_1"/>
    <property type="match status" value="1"/>
</dbReference>
<dbReference type="InterPro" id="IPR016181">
    <property type="entry name" value="Acyl_CoA_acyltransferase"/>
</dbReference>
<evidence type="ECO:0000256" key="1">
    <source>
        <dbReference type="ARBA" id="ARBA00022679"/>
    </source>
</evidence>
<evidence type="ECO:0000256" key="2">
    <source>
        <dbReference type="ARBA" id="ARBA00023315"/>
    </source>
</evidence>
<dbReference type="InterPro" id="IPR000182">
    <property type="entry name" value="GNAT_dom"/>
</dbReference>
<gene>
    <name evidence="4" type="ORF">NDI56_03350</name>
</gene>
<keyword evidence="5" id="KW-1185">Reference proteome</keyword>
<organism evidence="4 5">
    <name type="scientific">Haloarcula saliterrae</name>
    <dbReference type="NCBI Taxonomy" id="2950534"/>
    <lineage>
        <taxon>Archaea</taxon>
        <taxon>Methanobacteriati</taxon>
        <taxon>Methanobacteriota</taxon>
        <taxon>Stenosarchaea group</taxon>
        <taxon>Halobacteria</taxon>
        <taxon>Halobacteriales</taxon>
        <taxon>Haloarculaceae</taxon>
        <taxon>Haloarcula</taxon>
    </lineage>
</organism>
<sequence>MTNERQQEFAIRRFQPGDGERIREIHDRAMSGTPEYLPDLPDEDLEGIEDHYLDDAGEFLAGLDGETIVAMGAYTTPDEWKHEYIDVDGATAELTRMRVHPDWQGYGFGTAMYRALRERALHDGYRDFVLDTGAENDRARGFYERLGFDCQTRISVGSGDAALEMVLYQQSIER</sequence>
<dbReference type="InterPro" id="IPR050832">
    <property type="entry name" value="Bact_Acetyltransf"/>
</dbReference>
<dbReference type="Gene3D" id="3.40.630.30">
    <property type="match status" value="1"/>
</dbReference>
<dbReference type="Proteomes" id="UP001259659">
    <property type="component" value="Unassembled WGS sequence"/>
</dbReference>
<evidence type="ECO:0000313" key="5">
    <source>
        <dbReference type="Proteomes" id="UP001259659"/>
    </source>
</evidence>
<accession>A0ABU2F873</accession>
<evidence type="ECO:0000259" key="3">
    <source>
        <dbReference type="PROSITE" id="PS51186"/>
    </source>
</evidence>
<dbReference type="PANTHER" id="PTHR43877:SF5">
    <property type="entry name" value="BLL8307 PROTEIN"/>
    <property type="match status" value="1"/>
</dbReference>
<dbReference type="EMBL" id="JAMQON010000001">
    <property type="protein sequence ID" value="MDS0258444.1"/>
    <property type="molecule type" value="Genomic_DNA"/>
</dbReference>
<feature type="domain" description="N-acetyltransferase" evidence="3">
    <location>
        <begin position="9"/>
        <end position="170"/>
    </location>
</feature>
<evidence type="ECO:0000313" key="4">
    <source>
        <dbReference type="EMBL" id="MDS0258444.1"/>
    </source>
</evidence>
<keyword evidence="1" id="KW-0808">Transferase</keyword>
<comment type="caution">
    <text evidence="4">The sequence shown here is derived from an EMBL/GenBank/DDBJ whole genome shotgun (WGS) entry which is preliminary data.</text>
</comment>
<dbReference type="CDD" id="cd04301">
    <property type="entry name" value="NAT_SF"/>
    <property type="match status" value="1"/>
</dbReference>